<reference evidence="2 3" key="1">
    <citation type="submission" date="2024-04" db="EMBL/GenBank/DDBJ databases">
        <title>WGS of bacteria from Torrens River.</title>
        <authorList>
            <person name="Wyrsch E.R."/>
            <person name="Drigo B."/>
        </authorList>
    </citation>
    <scope>NUCLEOTIDE SEQUENCE [LARGE SCALE GENOMIC DNA]</scope>
    <source>
        <strain evidence="2 3">TWI391</strain>
    </source>
</reference>
<dbReference type="InterPro" id="IPR041183">
    <property type="entry name" value="Cyclophilin-like"/>
</dbReference>
<dbReference type="SUPFAM" id="SSF50891">
    <property type="entry name" value="Cyclophilin-like"/>
    <property type="match status" value="1"/>
</dbReference>
<evidence type="ECO:0000259" key="1">
    <source>
        <dbReference type="Pfam" id="PF18050"/>
    </source>
</evidence>
<evidence type="ECO:0000313" key="3">
    <source>
        <dbReference type="Proteomes" id="UP001409291"/>
    </source>
</evidence>
<dbReference type="EMBL" id="JBDJNQ010000011">
    <property type="protein sequence ID" value="MEN5379611.1"/>
    <property type="molecule type" value="Genomic_DNA"/>
</dbReference>
<feature type="domain" description="Cyclophilin-like" evidence="1">
    <location>
        <begin position="3"/>
        <end position="99"/>
    </location>
</feature>
<organism evidence="2 3">
    <name type="scientific">Sphingobacterium kitahiroshimense</name>
    <dbReference type="NCBI Taxonomy" id="470446"/>
    <lineage>
        <taxon>Bacteria</taxon>
        <taxon>Pseudomonadati</taxon>
        <taxon>Bacteroidota</taxon>
        <taxon>Sphingobacteriia</taxon>
        <taxon>Sphingobacteriales</taxon>
        <taxon>Sphingobacteriaceae</taxon>
        <taxon>Sphingobacterium</taxon>
    </lineage>
</organism>
<protein>
    <submittedName>
        <fullName evidence="2">Cyclophilin-like fold protein</fullName>
    </submittedName>
</protein>
<dbReference type="RefSeq" id="WP_346582455.1">
    <property type="nucleotide sequence ID" value="NZ_JBDJNQ010000011.1"/>
</dbReference>
<evidence type="ECO:0000313" key="2">
    <source>
        <dbReference type="EMBL" id="MEN5379611.1"/>
    </source>
</evidence>
<comment type="caution">
    <text evidence="2">The sequence shown here is derived from an EMBL/GenBank/DDBJ whole genome shotgun (WGS) entry which is preliminary data.</text>
</comment>
<dbReference type="InterPro" id="IPR029000">
    <property type="entry name" value="Cyclophilin-like_dom_sf"/>
</dbReference>
<gene>
    <name evidence="2" type="ORF">ABE541_20250</name>
</gene>
<dbReference type="Gene3D" id="2.40.100.20">
    <property type="match status" value="1"/>
</dbReference>
<sequence>MKITSGDKVVMAILYENPTTRDFIAQLPLTVDMEDFAGKEKIFYPPKKLSTTERKAVSDPKIGDINVYAPWGNIAIFYGSYSGSRDLIRIGKITEGMDAFNVTGTVKNVYFELVEQ</sequence>
<name>A0ABV0BXV5_9SPHI</name>
<accession>A0ABV0BXV5</accession>
<dbReference type="Proteomes" id="UP001409291">
    <property type="component" value="Unassembled WGS sequence"/>
</dbReference>
<keyword evidence="3" id="KW-1185">Reference proteome</keyword>
<proteinExistence type="predicted"/>
<dbReference type="Pfam" id="PF18050">
    <property type="entry name" value="Cyclophil_like2"/>
    <property type="match status" value="1"/>
</dbReference>